<reference evidence="2 3" key="1">
    <citation type="journal article" date="2018" name="Evol. Lett.">
        <title>Horizontal gene cluster transfer increased hallucinogenic mushroom diversity.</title>
        <authorList>
            <person name="Reynolds H.T."/>
            <person name="Vijayakumar V."/>
            <person name="Gluck-Thaler E."/>
            <person name="Korotkin H.B."/>
            <person name="Matheny P.B."/>
            <person name="Slot J.C."/>
        </authorList>
    </citation>
    <scope>NUCLEOTIDE SEQUENCE [LARGE SCALE GENOMIC DNA]</scope>
    <source>
        <strain evidence="2 3">SRW20</strain>
    </source>
</reference>
<evidence type="ECO:0000313" key="2">
    <source>
        <dbReference type="EMBL" id="PPQ76753.1"/>
    </source>
</evidence>
<dbReference type="PANTHER" id="PTHR37015:SF2">
    <property type="entry name" value="REVERSE TRANSCRIPTASE DOMAIN-CONTAINING PROTEIN"/>
    <property type="match status" value="1"/>
</dbReference>
<dbReference type="OrthoDB" id="74545at2759"/>
<organism evidence="2 3">
    <name type="scientific">Gymnopilus dilepis</name>
    <dbReference type="NCBI Taxonomy" id="231916"/>
    <lineage>
        <taxon>Eukaryota</taxon>
        <taxon>Fungi</taxon>
        <taxon>Dikarya</taxon>
        <taxon>Basidiomycota</taxon>
        <taxon>Agaricomycotina</taxon>
        <taxon>Agaricomycetes</taxon>
        <taxon>Agaricomycetidae</taxon>
        <taxon>Agaricales</taxon>
        <taxon>Agaricineae</taxon>
        <taxon>Hymenogastraceae</taxon>
        <taxon>Gymnopilus</taxon>
    </lineage>
</organism>
<keyword evidence="3" id="KW-1185">Reference proteome</keyword>
<dbReference type="PANTHER" id="PTHR37015">
    <property type="entry name" value="REVERSE TRANSCRIPTASE DOMAIN-CONTAINING PROTEIN"/>
    <property type="match status" value="1"/>
</dbReference>
<dbReference type="InParanoid" id="A0A409WE32"/>
<dbReference type="AlphaFoldDB" id="A0A409WE32"/>
<proteinExistence type="predicted"/>
<evidence type="ECO:0008006" key="4">
    <source>
        <dbReference type="Google" id="ProtNLM"/>
    </source>
</evidence>
<dbReference type="EMBL" id="NHYE01005124">
    <property type="protein sequence ID" value="PPQ76753.1"/>
    <property type="molecule type" value="Genomic_DNA"/>
</dbReference>
<feature type="region of interest" description="Disordered" evidence="1">
    <location>
        <begin position="769"/>
        <end position="799"/>
    </location>
</feature>
<name>A0A409WE32_9AGAR</name>
<evidence type="ECO:0000256" key="1">
    <source>
        <dbReference type="SAM" id="MobiDB-lite"/>
    </source>
</evidence>
<accession>A0A409WE32</accession>
<dbReference type="Proteomes" id="UP000284706">
    <property type="component" value="Unassembled WGS sequence"/>
</dbReference>
<gene>
    <name evidence="2" type="ORF">CVT26_000142</name>
</gene>
<sequence>MTSNNKSSFGQALHFITDIKLQELEKQRLSYQDHAKILEDAEELGKKGDILKKVEVLAKAAKTWVGSGALSSSNVVGGKIHLDNLELWLRQARHDPSFSRDIAVGWADTLEEHIRHNVMRLDSAKLFGGLFNEWLASGDSAALAYQADSDVPPDTGSSDYVEVGRKEMYEQKEKLSSIIFDDYPVDVKALNVYLEDLFSSEQAAEALERLRRQLRGFSNSLLRESIDEDDVTNAITGLLSTGLLDEEKRATLKAFQENSTVLEEVASVLNMRLASLESWSWPKEGLLIEFRRHLNGKYRAFTDPDIIDALLLHHLGIAWQVELKKALTRVFESKAWIRPTQESYADRTLRKEQLPQNDPDRSIEAEREKIRKDMFFLTQLQDSPEQINPYDDLVDAPTTGSKKSPAMVKQKLLHILTTECYLNTTLYGTHALLTSDIEWFGPSLPHASILTILEFIGVSKTWLLFFRAFLSSPLRFPGELEPRMRKRGIPISYSLGVLFGEAVIFIMDLAVNQRANGLFLHRMHDDLWLWDSDVKKVSAGWSEMNKYATLVGIKFNEKKTGSAYVGPQAEDATGLPKGFIHWGFLEFDPKVSRFVINKYDIDLHVMEMRRQLDKTRSVFGWVNTYNKFMAFFMRNLGGVPAYCFGKDHIQGLVDTLAYIQRQLFPEGTGSAVGYLRKVVAERFGVTDLPEGYFYFPISSGGLELRNTLLEVLALDITFPEEQNSEDEAGVESYVVDNVFQENKALGEDKFPKRVEHDIKEYQQAKEAWEAQLGSTSATPVSSRSHRGARRGGITSSLARTSSDKDVKPFMSFEEYISLRESGLSSWGNSYRHMLDLPPMRSVVQVPKVRELMEVKALGATRRAWSSMDWYEQWIVSLYGEEVVSRFGALEAVDRNLIPVGMVQLFRSSRINLDQ</sequence>
<protein>
    <recommendedName>
        <fullName evidence="4">Reverse transcriptase domain-containing protein</fullName>
    </recommendedName>
</protein>
<comment type="caution">
    <text evidence="2">The sequence shown here is derived from an EMBL/GenBank/DDBJ whole genome shotgun (WGS) entry which is preliminary data.</text>
</comment>
<evidence type="ECO:0000313" key="3">
    <source>
        <dbReference type="Proteomes" id="UP000284706"/>
    </source>
</evidence>
<dbReference type="STRING" id="231916.A0A409WE32"/>